<keyword evidence="2" id="KW-0472">Membrane</keyword>
<dbReference type="SUPFAM" id="SSF51261">
    <property type="entry name" value="Duplicated hybrid motif"/>
    <property type="match status" value="1"/>
</dbReference>
<dbReference type="Proteomes" id="UP000002222">
    <property type="component" value="Chromosome"/>
</dbReference>
<dbReference type="RefSeq" id="WP_012856046.1">
    <property type="nucleotide sequence ID" value="NC_013512.1"/>
</dbReference>
<dbReference type="HOGENOM" id="CLU_048239_0_0_7"/>
<dbReference type="InterPro" id="IPR050570">
    <property type="entry name" value="Cell_wall_metabolism_enzyme"/>
</dbReference>
<proteinExistence type="predicted"/>
<dbReference type="KEGG" id="sdl:Sdel_0242"/>
<evidence type="ECO:0000259" key="3">
    <source>
        <dbReference type="Pfam" id="PF01551"/>
    </source>
</evidence>
<dbReference type="CDD" id="cd12797">
    <property type="entry name" value="M23_peptidase"/>
    <property type="match status" value="1"/>
</dbReference>
<dbReference type="Pfam" id="PF01551">
    <property type="entry name" value="Peptidase_M23"/>
    <property type="match status" value="1"/>
</dbReference>
<dbReference type="GO" id="GO:0004222">
    <property type="term" value="F:metalloendopeptidase activity"/>
    <property type="evidence" value="ECO:0007669"/>
    <property type="project" value="TreeGrafter"/>
</dbReference>
<keyword evidence="2" id="KW-0812">Transmembrane</keyword>
<dbReference type="InterPro" id="IPR011055">
    <property type="entry name" value="Dup_hybrid_motif"/>
</dbReference>
<dbReference type="PANTHER" id="PTHR21666:SF289">
    <property type="entry name" value="L-ALA--D-GLU ENDOPEPTIDASE"/>
    <property type="match status" value="1"/>
</dbReference>
<dbReference type="STRING" id="525898.Sdel_0242"/>
<keyword evidence="5" id="KW-1185">Reference proteome</keyword>
<dbReference type="Gene3D" id="2.70.70.10">
    <property type="entry name" value="Glucose Permease (Domain IIA)"/>
    <property type="match status" value="1"/>
</dbReference>
<reference evidence="4 5" key="2">
    <citation type="journal article" date="2010" name="Stand. Genomic Sci.">
        <title>Complete genome sequence of Sulfurospirillum deleyianum type strain (5175).</title>
        <authorList>
            <person name="Sikorski J."/>
            <person name="Lapidus A."/>
            <person name="Copeland A."/>
            <person name="Glavina Del Rio T."/>
            <person name="Nolan M."/>
            <person name="Lucas S."/>
            <person name="Chen F."/>
            <person name="Tice H."/>
            <person name="Cheng J.F."/>
            <person name="Saunders E."/>
            <person name="Bruce D."/>
            <person name="Goodwin L."/>
            <person name="Pitluck S."/>
            <person name="Ovchinnikova G."/>
            <person name="Pati A."/>
            <person name="Ivanova N."/>
            <person name="Mavromatis K."/>
            <person name="Chen A."/>
            <person name="Palaniappan K."/>
            <person name="Chain P."/>
            <person name="Land M."/>
            <person name="Hauser L."/>
            <person name="Chang Y.J."/>
            <person name="Jeffries C.D."/>
            <person name="Brettin T."/>
            <person name="Detter J.C."/>
            <person name="Han C."/>
            <person name="Rohde M."/>
            <person name="Lang E."/>
            <person name="Spring S."/>
            <person name="Goker M."/>
            <person name="Bristow J."/>
            <person name="Eisen J.A."/>
            <person name="Markowitz V."/>
            <person name="Hugenholtz P."/>
            <person name="Kyrpides N.C."/>
            <person name="Klenk H.P."/>
        </authorList>
    </citation>
    <scope>NUCLEOTIDE SEQUENCE [LARGE SCALE GENOMIC DNA]</scope>
    <source>
        <strain evidence="5">ATCC 51133 / DSM 6946 / 5175</strain>
    </source>
</reference>
<accession>D1B0G1</accession>
<feature type="domain" description="M23ase beta-sheet core" evidence="3">
    <location>
        <begin position="336"/>
        <end position="430"/>
    </location>
</feature>
<sequence>MKRKGQASIAALVLGLMFLIGVGGVVYMFTSDTFEREAPQIALAKEIEWNLKEPLKIQVGDTSGISFVEAALFDGEKSVVVDTKEFKEKQQVVDINVSFPKMGLNPNQKVFELTIKAIDQSKWNFFAGNTAEVKAVIKVDTKRPEVNIINNSYKITKGGVATVVFRAYDEAMKSLYIETNFGKKFYPTPFYKEGYYVSFVAWPTVIENFSASIVAVDRAGNISRFNIPYFLQDKKYRTSTIALQDRFLEGKISDLIAEVAPAQSSLSSLEKFKYVNEDMRKGNEEEILKATSNVPVEIIKDFRLKPFYPLRNGQVVASFGDHRFYEYNKQPVSESFHLGLDFASNAQAPMQTSNDGIVVFARENGIYGNNIIIAHGLGVYSLYGHCSSYMVKEGDSVKAGETIAKTGVTGLALGDHLHFGMYVQGVDVRPEEWMDEVWLKESVYSVMDASKKMIER</sequence>
<dbReference type="PANTHER" id="PTHR21666">
    <property type="entry name" value="PEPTIDASE-RELATED"/>
    <property type="match status" value="1"/>
</dbReference>
<evidence type="ECO:0000256" key="2">
    <source>
        <dbReference type="SAM" id="Phobius"/>
    </source>
</evidence>
<reference evidence="5" key="1">
    <citation type="submission" date="2009-11" db="EMBL/GenBank/DDBJ databases">
        <title>The complete genome of Sulfurospirillum deleyianum DSM 6946.</title>
        <authorList>
            <consortium name="US DOE Joint Genome Institute (JGI-PGF)"/>
            <person name="Lucas S."/>
            <person name="Copeland A."/>
            <person name="Lapidus A."/>
            <person name="Glavina del Rio T."/>
            <person name="Dalin E."/>
            <person name="Tice H."/>
            <person name="Bruce D."/>
            <person name="Goodwin L."/>
            <person name="Pitluck S."/>
            <person name="Kyrpides N."/>
            <person name="Mavromatis K."/>
            <person name="Ivanova N."/>
            <person name="Ovchinnikova G."/>
            <person name="Munk A.C."/>
            <person name="Lu M."/>
            <person name="Brettin T."/>
            <person name="Detter J.C."/>
            <person name="Han C."/>
            <person name="Tapia R."/>
            <person name="Larimer F."/>
            <person name="Land M."/>
            <person name="Hauser L."/>
            <person name="Markowitz V."/>
            <person name="Cheng J.F."/>
            <person name="Hugenholtz P."/>
            <person name="Woyke T."/>
            <person name="Wu D."/>
            <person name="Aumann P."/>
            <person name="Schneider S."/>
            <person name="Lang E."/>
            <person name="Spring S."/>
            <person name="Klenk H.P."/>
            <person name="Eisen J.A."/>
        </authorList>
    </citation>
    <scope>NUCLEOTIDE SEQUENCE [LARGE SCALE GENOMIC DNA]</scope>
    <source>
        <strain evidence="5">ATCC 51133 / DSM 6946 / 5175</strain>
    </source>
</reference>
<dbReference type="AlphaFoldDB" id="D1B0G1"/>
<keyword evidence="2" id="KW-1133">Transmembrane helix</keyword>
<evidence type="ECO:0000256" key="1">
    <source>
        <dbReference type="ARBA" id="ARBA00022729"/>
    </source>
</evidence>
<gene>
    <name evidence="4" type="ordered locus">Sdel_0242</name>
</gene>
<dbReference type="InterPro" id="IPR016047">
    <property type="entry name" value="M23ase_b-sheet_dom"/>
</dbReference>
<evidence type="ECO:0000313" key="4">
    <source>
        <dbReference type="EMBL" id="ACZ11280.1"/>
    </source>
</evidence>
<evidence type="ECO:0000313" key="5">
    <source>
        <dbReference type="Proteomes" id="UP000002222"/>
    </source>
</evidence>
<dbReference type="EMBL" id="CP001816">
    <property type="protein sequence ID" value="ACZ11280.1"/>
    <property type="molecule type" value="Genomic_DNA"/>
</dbReference>
<keyword evidence="1" id="KW-0732">Signal</keyword>
<dbReference type="OrthoDB" id="9765786at2"/>
<protein>
    <submittedName>
        <fullName evidence="4">Peptidase M23</fullName>
    </submittedName>
</protein>
<organism evidence="4 5">
    <name type="scientific">Sulfurospirillum deleyianum (strain ATCC 51133 / DSM 6946 / 5175)</name>
    <dbReference type="NCBI Taxonomy" id="525898"/>
    <lineage>
        <taxon>Bacteria</taxon>
        <taxon>Pseudomonadati</taxon>
        <taxon>Campylobacterota</taxon>
        <taxon>Epsilonproteobacteria</taxon>
        <taxon>Campylobacterales</taxon>
        <taxon>Sulfurospirillaceae</taxon>
        <taxon>Sulfurospirillum</taxon>
    </lineage>
</organism>
<dbReference type="eggNOG" id="COG0739">
    <property type="taxonomic scope" value="Bacteria"/>
</dbReference>
<name>D1B0G1_SULD5</name>
<feature type="transmembrane region" description="Helical" evidence="2">
    <location>
        <begin position="7"/>
        <end position="29"/>
    </location>
</feature>